<dbReference type="EMBL" id="JAKRVX010000009">
    <property type="protein sequence ID" value="MCL9818268.1"/>
    <property type="molecule type" value="Genomic_DNA"/>
</dbReference>
<dbReference type="SUPFAM" id="SSF55931">
    <property type="entry name" value="Glutamine synthetase/guanido kinase"/>
    <property type="match status" value="1"/>
</dbReference>
<accession>A0AAE3G0A6</accession>
<dbReference type="PANTHER" id="PTHR36510">
    <property type="entry name" value="GLUTAMATE--CYSTEINE LIGASE 2-RELATED"/>
    <property type="match status" value="1"/>
</dbReference>
<dbReference type="AlphaFoldDB" id="A0AAE3G0A6"/>
<dbReference type="PANTHER" id="PTHR36510:SF1">
    <property type="entry name" value="GLUTAMATE--CYSTEINE LIGASE 2-RELATED"/>
    <property type="match status" value="1"/>
</dbReference>
<dbReference type="GO" id="GO:0042398">
    <property type="term" value="P:modified amino acid biosynthetic process"/>
    <property type="evidence" value="ECO:0007669"/>
    <property type="project" value="InterPro"/>
</dbReference>
<keyword evidence="2" id="KW-1185">Reference proteome</keyword>
<evidence type="ECO:0000313" key="1">
    <source>
        <dbReference type="EMBL" id="MCL9818268.1"/>
    </source>
</evidence>
<protein>
    <submittedName>
        <fullName evidence="1">Glutamate-cysteine ligase family protein</fullName>
    </submittedName>
</protein>
<dbReference type="Pfam" id="PF04107">
    <property type="entry name" value="GCS2"/>
    <property type="match status" value="1"/>
</dbReference>
<proteinExistence type="predicted"/>
<name>A0AAE3G0A6_9EURY</name>
<dbReference type="InterPro" id="IPR006336">
    <property type="entry name" value="GCS2"/>
</dbReference>
<comment type="caution">
    <text evidence="1">The sequence shown here is derived from an EMBL/GenBank/DDBJ whole genome shotgun (WGS) entry which is preliminary data.</text>
</comment>
<evidence type="ECO:0000313" key="2">
    <source>
        <dbReference type="Proteomes" id="UP001203207"/>
    </source>
</evidence>
<keyword evidence="1" id="KW-0436">Ligase</keyword>
<dbReference type="Gene3D" id="3.30.590.20">
    <property type="match status" value="1"/>
</dbReference>
<reference evidence="1" key="1">
    <citation type="journal article" date="2022" name="Syst. Appl. Microbiol.">
        <title>Natronocalculus amylovorans gen. nov., sp. nov., and Natranaeroarchaeum aerophilus sp. nov., dominant culturable amylolytic natronoarchaea from hypersaline soda lakes in southwestern Siberia.</title>
        <authorList>
            <person name="Sorokin D.Y."/>
            <person name="Elcheninov A.G."/>
            <person name="Khizhniak T.V."/>
            <person name="Koenen M."/>
            <person name="Bale N.J."/>
            <person name="Damste J.S.S."/>
            <person name="Kublanov I.V."/>
        </authorList>
    </citation>
    <scope>NUCLEOTIDE SEQUENCE</scope>
    <source>
        <strain evidence="1">AArc-St2</strain>
    </source>
</reference>
<reference evidence="1" key="2">
    <citation type="submission" date="2022-02" db="EMBL/GenBank/DDBJ databases">
        <authorList>
            <person name="Elcheninov A.G."/>
            <person name="Sorokin D.Y."/>
            <person name="Kublanov I.V."/>
        </authorList>
    </citation>
    <scope>NUCLEOTIDE SEQUENCE</scope>
    <source>
        <strain evidence="1">AArc-St2</strain>
    </source>
</reference>
<sequence length="357" mass="41552">MQRAIEVEYWVVDQDGALTTPDTLTEYSEYVEEEFVYPQVELKTPPCETYSELKSTFINQLYELLSKADELDKTLVPLGTPINSRSIEIRPSDRTRIQQRMLGDNFDYAKHCAGTHLHFEQQNVTDQLNVLASLDPALGLLNSSPYFQGNRIANGARTYIYRNKCYEYFPLHGQLWEYVNTVGQWERQLDRLFESFKKESMKRGIDEETIDASFSPIDVVWTPIRLRDEMPTIEWRSADTSLPSQILRLAKDVGAIMWQVNHTEVRIEGNRGEVTDDRITIPEFDAVLDYVESAIHDGVESPDLTDYLKRMGFNVQEYEPLTQKIDGREYIDRNEAREIRLQYGELLKRDVDQLVQN</sequence>
<dbReference type="InterPro" id="IPR050141">
    <property type="entry name" value="GCL_type2/YbdK_subfam"/>
</dbReference>
<dbReference type="InterPro" id="IPR014746">
    <property type="entry name" value="Gln_synth/guanido_kin_cat_dom"/>
</dbReference>
<organism evidence="1 2">
    <name type="scientific">Natronocalculus amylovorans</name>
    <dbReference type="NCBI Taxonomy" id="2917812"/>
    <lineage>
        <taxon>Archaea</taxon>
        <taxon>Methanobacteriati</taxon>
        <taxon>Methanobacteriota</taxon>
        <taxon>Stenosarchaea group</taxon>
        <taxon>Halobacteria</taxon>
        <taxon>Halobacteriales</taxon>
        <taxon>Haloferacaceae</taxon>
        <taxon>Natronocalculus</taxon>
    </lineage>
</organism>
<gene>
    <name evidence="1" type="ORF">AArcSt2_15105</name>
</gene>
<dbReference type="Proteomes" id="UP001203207">
    <property type="component" value="Unassembled WGS sequence"/>
</dbReference>
<dbReference type="GO" id="GO:0004357">
    <property type="term" value="F:glutamate-cysteine ligase activity"/>
    <property type="evidence" value="ECO:0007669"/>
    <property type="project" value="InterPro"/>
</dbReference>